<keyword evidence="2" id="KW-1133">Transmembrane helix</keyword>
<protein>
    <submittedName>
        <fullName evidence="3">YggT family protein</fullName>
    </submittedName>
</protein>
<dbReference type="RefSeq" id="WP_245679039.1">
    <property type="nucleotide sequence ID" value="NZ_CBCRYE010000003.1"/>
</dbReference>
<proteinExistence type="inferred from homology"/>
<evidence type="ECO:0000313" key="3">
    <source>
        <dbReference type="EMBL" id="SCW72944.1"/>
    </source>
</evidence>
<keyword evidence="4" id="KW-1185">Reference proteome</keyword>
<accession>A0A1G4SUP8</accession>
<keyword evidence="2" id="KW-0472">Membrane</keyword>
<dbReference type="InterPro" id="IPR003425">
    <property type="entry name" value="CCB3/YggT"/>
</dbReference>
<organism evidence="3 4">
    <name type="scientific">Asticcacaulis taihuensis</name>
    <dbReference type="NCBI Taxonomy" id="260084"/>
    <lineage>
        <taxon>Bacteria</taxon>
        <taxon>Pseudomonadati</taxon>
        <taxon>Pseudomonadota</taxon>
        <taxon>Alphaproteobacteria</taxon>
        <taxon>Caulobacterales</taxon>
        <taxon>Caulobacteraceae</taxon>
        <taxon>Asticcacaulis</taxon>
    </lineage>
</organism>
<dbReference type="STRING" id="260084.SAMN02927928_3004"/>
<keyword evidence="2" id="KW-0812">Transmembrane</keyword>
<evidence type="ECO:0000256" key="1">
    <source>
        <dbReference type="ARBA" id="ARBA00010894"/>
    </source>
</evidence>
<gene>
    <name evidence="3" type="ORF">SAMN02927928_3004</name>
</gene>
<evidence type="ECO:0000313" key="4">
    <source>
        <dbReference type="Proteomes" id="UP000199150"/>
    </source>
</evidence>
<dbReference type="Proteomes" id="UP000199150">
    <property type="component" value="Unassembled WGS sequence"/>
</dbReference>
<comment type="similarity">
    <text evidence="1">Belongs to the YggT family.</text>
</comment>
<reference evidence="4" key="1">
    <citation type="submission" date="2016-10" db="EMBL/GenBank/DDBJ databases">
        <authorList>
            <person name="Varghese N."/>
            <person name="Submissions S."/>
        </authorList>
    </citation>
    <scope>NUCLEOTIDE SEQUENCE [LARGE SCALE GENOMIC DNA]</scope>
    <source>
        <strain evidence="4">CGMCC 1.3431</strain>
    </source>
</reference>
<feature type="transmembrane region" description="Helical" evidence="2">
    <location>
        <begin position="16"/>
        <end position="39"/>
    </location>
</feature>
<dbReference type="AlphaFoldDB" id="A0A1G4SUP8"/>
<name>A0A1G4SUP8_9CAUL</name>
<evidence type="ECO:0000256" key="2">
    <source>
        <dbReference type="SAM" id="Phobius"/>
    </source>
</evidence>
<dbReference type="PANTHER" id="PTHR33219:SF14">
    <property type="entry name" value="PROTEIN COFACTOR ASSEMBLY OF COMPLEX C SUBUNIT B CCB3, CHLOROPLASTIC-RELATED"/>
    <property type="match status" value="1"/>
</dbReference>
<dbReference type="Pfam" id="PF02325">
    <property type="entry name" value="CCB3_YggT"/>
    <property type="match status" value="1"/>
</dbReference>
<dbReference type="GO" id="GO:0016020">
    <property type="term" value="C:membrane"/>
    <property type="evidence" value="ECO:0007669"/>
    <property type="project" value="InterPro"/>
</dbReference>
<dbReference type="PANTHER" id="PTHR33219">
    <property type="entry name" value="YLMG HOMOLOG PROTEIN 2, CHLOROPLASTIC"/>
    <property type="match status" value="1"/>
</dbReference>
<dbReference type="EMBL" id="FMTS01000005">
    <property type="protein sequence ID" value="SCW72944.1"/>
    <property type="molecule type" value="Genomic_DNA"/>
</dbReference>
<feature type="transmembrane region" description="Helical" evidence="2">
    <location>
        <begin position="74"/>
        <end position="93"/>
    </location>
</feature>
<sequence length="105" mass="11499">MPVGIAGFLYFVVDGLFGIIILALVLSAILSWLVAFNIINTRNRAVYMILDVLDRITTPILAPFRAIIPPMGGLDISFIVAFLVIQGIKIYLLPPAFLTLQQLIG</sequence>